<proteinExistence type="predicted"/>
<evidence type="ECO:0000313" key="1">
    <source>
        <dbReference type="EMBL" id="QJB03747.1"/>
    </source>
</evidence>
<protein>
    <submittedName>
        <fullName evidence="1">Uncharacterized protein</fullName>
    </submittedName>
</protein>
<accession>A0A6M3M7K1</accession>
<sequence length="66" mass="7543">MAESIKLTVPYEHYGWLEQVRKARGWDSIQEAVRSIIEDAYRMHKKGLDTLICAPAQAGKPAEEKK</sequence>
<name>A0A6M3M7K1_9ZZZZ</name>
<gene>
    <name evidence="1" type="ORF">MM171B00554_0008</name>
</gene>
<dbReference type="EMBL" id="MT143859">
    <property type="protein sequence ID" value="QJB03747.1"/>
    <property type="molecule type" value="Genomic_DNA"/>
</dbReference>
<reference evidence="1" key="1">
    <citation type="submission" date="2020-03" db="EMBL/GenBank/DDBJ databases">
        <title>The deep terrestrial virosphere.</title>
        <authorList>
            <person name="Holmfeldt K."/>
            <person name="Nilsson E."/>
            <person name="Simone D."/>
            <person name="Lopez-Fernandez M."/>
            <person name="Wu X."/>
            <person name="de Brujin I."/>
            <person name="Lundin D."/>
            <person name="Andersson A."/>
            <person name="Bertilsson S."/>
            <person name="Dopson M."/>
        </authorList>
    </citation>
    <scope>NUCLEOTIDE SEQUENCE</scope>
    <source>
        <strain evidence="1">MM171B00554</strain>
    </source>
</reference>
<dbReference type="AlphaFoldDB" id="A0A6M3M7K1"/>
<organism evidence="1">
    <name type="scientific">viral metagenome</name>
    <dbReference type="NCBI Taxonomy" id="1070528"/>
    <lineage>
        <taxon>unclassified sequences</taxon>
        <taxon>metagenomes</taxon>
        <taxon>organismal metagenomes</taxon>
    </lineage>
</organism>